<reference evidence="4 5" key="1">
    <citation type="submission" date="2017-12" db="EMBL/GenBank/DDBJ databases">
        <title>Phylogenetic diversity of female urinary microbiome.</title>
        <authorList>
            <person name="Thomas-White K."/>
            <person name="Wolfe A.J."/>
        </authorList>
    </citation>
    <scope>NUCLEOTIDE SEQUENCE [LARGE SCALE GENOMIC DNA]</scope>
    <source>
        <strain evidence="4 5">UMB0112</strain>
    </source>
</reference>
<protein>
    <submittedName>
        <fullName evidence="4">Transporter</fullName>
    </submittedName>
</protein>
<evidence type="ECO:0000313" key="5">
    <source>
        <dbReference type="Proteomes" id="UP000234639"/>
    </source>
</evidence>
<feature type="domain" description="Mop" evidence="3">
    <location>
        <begin position="72"/>
        <end position="138"/>
    </location>
</feature>
<dbReference type="Proteomes" id="UP000234639">
    <property type="component" value="Unassembled WGS sequence"/>
</dbReference>
<sequence>MKISARNILKCKVESLTPGAVNEEVVLKLSNGAKITSIITKNSASNLNLKLGDEVFAIIKSSSIMFGLGELKISARNVLKGKIVSIKKGEVNAEVCLDLGDGEIITGIITLNSVKKLDLKAGDEASAIIKSSEVMVGVE</sequence>
<organism evidence="4 5">
    <name type="scientific">Campylobacter ureolyticus</name>
    <dbReference type="NCBI Taxonomy" id="827"/>
    <lineage>
        <taxon>Bacteria</taxon>
        <taxon>Pseudomonadati</taxon>
        <taxon>Campylobacterota</taxon>
        <taxon>Epsilonproteobacteria</taxon>
        <taxon>Campylobacterales</taxon>
        <taxon>Campylobacteraceae</taxon>
        <taxon>Campylobacter</taxon>
    </lineage>
</organism>
<dbReference type="GO" id="GO:0015689">
    <property type="term" value="P:molybdate ion transport"/>
    <property type="evidence" value="ECO:0007669"/>
    <property type="project" value="InterPro"/>
</dbReference>
<evidence type="ECO:0000256" key="1">
    <source>
        <dbReference type="ARBA" id="ARBA00022505"/>
    </source>
</evidence>
<dbReference type="PANTHER" id="PTHR30432:SF1">
    <property type="entry name" value="DNA-BINDING TRANSCRIPTIONAL DUAL REGULATOR MODE"/>
    <property type="match status" value="1"/>
</dbReference>
<dbReference type="SUPFAM" id="SSF50331">
    <property type="entry name" value="MOP-like"/>
    <property type="match status" value="2"/>
</dbReference>
<evidence type="ECO:0000313" key="4">
    <source>
        <dbReference type="EMBL" id="PKZ29262.1"/>
    </source>
</evidence>
<dbReference type="EMBL" id="PKHU01000004">
    <property type="protein sequence ID" value="PKZ29262.1"/>
    <property type="molecule type" value="Genomic_DNA"/>
</dbReference>
<feature type="domain" description="Mop" evidence="3">
    <location>
        <begin position="2"/>
        <end position="68"/>
    </location>
</feature>
<proteinExistence type="predicted"/>
<dbReference type="NCBIfam" id="TIGR00638">
    <property type="entry name" value="Mop"/>
    <property type="match status" value="2"/>
</dbReference>
<dbReference type="InterPro" id="IPR004606">
    <property type="entry name" value="Mop_domain"/>
</dbReference>
<dbReference type="InterPro" id="IPR008995">
    <property type="entry name" value="Mo/tungstate-bd_C_term_dom"/>
</dbReference>
<dbReference type="InterPro" id="IPR005116">
    <property type="entry name" value="Transp-assoc_OB_typ1"/>
</dbReference>
<dbReference type="PROSITE" id="PS51866">
    <property type="entry name" value="MOP"/>
    <property type="match status" value="2"/>
</dbReference>
<evidence type="ECO:0000259" key="3">
    <source>
        <dbReference type="PROSITE" id="PS51866"/>
    </source>
</evidence>
<name>A0A2I1NA67_9BACT</name>
<evidence type="ECO:0000256" key="2">
    <source>
        <dbReference type="PROSITE-ProRule" id="PRU01213"/>
    </source>
</evidence>
<dbReference type="InterPro" id="IPR051815">
    <property type="entry name" value="Molybdate_resp_trans_reg"/>
</dbReference>
<dbReference type="AlphaFoldDB" id="A0A2I1NA67"/>
<dbReference type="PANTHER" id="PTHR30432">
    <property type="entry name" value="TRANSCRIPTIONAL REGULATOR MODE"/>
    <property type="match status" value="1"/>
</dbReference>
<comment type="caution">
    <text evidence="4">The sequence shown here is derived from an EMBL/GenBank/DDBJ whole genome shotgun (WGS) entry which is preliminary data.</text>
</comment>
<accession>A0A2I1NA67</accession>
<dbReference type="RefSeq" id="WP_101637280.1">
    <property type="nucleotide sequence ID" value="NZ_PKHU01000004.1"/>
</dbReference>
<keyword evidence="1 2" id="KW-0500">Molybdenum</keyword>
<dbReference type="Gene3D" id="2.40.50.100">
    <property type="match status" value="2"/>
</dbReference>
<dbReference type="Pfam" id="PF03459">
    <property type="entry name" value="TOBE"/>
    <property type="match status" value="2"/>
</dbReference>
<gene>
    <name evidence="4" type="ORF">CYJ41_05330</name>
</gene>